<dbReference type="EMBL" id="JAMPLM010000007">
    <property type="protein sequence ID" value="MEP1058815.1"/>
    <property type="molecule type" value="Genomic_DNA"/>
</dbReference>
<keyword evidence="1" id="KW-1133">Transmembrane helix</keyword>
<evidence type="ECO:0000256" key="1">
    <source>
        <dbReference type="SAM" id="Phobius"/>
    </source>
</evidence>
<proteinExistence type="predicted"/>
<dbReference type="Pfam" id="PF00535">
    <property type="entry name" value="Glycos_transf_2"/>
    <property type="match status" value="1"/>
</dbReference>
<evidence type="ECO:0000259" key="2">
    <source>
        <dbReference type="Pfam" id="PF00535"/>
    </source>
</evidence>
<reference evidence="3 4" key="1">
    <citation type="submission" date="2022-04" db="EMBL/GenBank/DDBJ databases">
        <title>Positive selection, recombination, and allopatry shape intraspecific diversity of widespread and dominant cyanobacteria.</title>
        <authorList>
            <person name="Wei J."/>
            <person name="Shu W."/>
            <person name="Hu C."/>
        </authorList>
    </citation>
    <scope>NUCLEOTIDE SEQUENCE [LARGE SCALE GENOMIC DNA]</scope>
    <source>
        <strain evidence="3 4">AS-A4</strain>
    </source>
</reference>
<gene>
    <name evidence="3" type="ORF">NDI38_10240</name>
</gene>
<evidence type="ECO:0000313" key="4">
    <source>
        <dbReference type="Proteomes" id="UP001476950"/>
    </source>
</evidence>
<dbReference type="CDD" id="cd00761">
    <property type="entry name" value="Glyco_tranf_GTA_type"/>
    <property type="match status" value="1"/>
</dbReference>
<protein>
    <submittedName>
        <fullName evidence="3">Glycosyltransferase family 2 protein</fullName>
    </submittedName>
</protein>
<feature type="domain" description="Glycosyltransferase 2-like" evidence="2">
    <location>
        <begin position="30"/>
        <end position="167"/>
    </location>
</feature>
<evidence type="ECO:0000313" key="3">
    <source>
        <dbReference type="EMBL" id="MEP1058815.1"/>
    </source>
</evidence>
<keyword evidence="4" id="KW-1185">Reference proteome</keyword>
<keyword evidence="1" id="KW-0472">Membrane</keyword>
<dbReference type="InterPro" id="IPR001173">
    <property type="entry name" value="Glyco_trans_2-like"/>
</dbReference>
<dbReference type="InterPro" id="IPR029044">
    <property type="entry name" value="Nucleotide-diphossugar_trans"/>
</dbReference>
<dbReference type="SUPFAM" id="SSF53448">
    <property type="entry name" value="Nucleotide-diphospho-sugar transferases"/>
    <property type="match status" value="1"/>
</dbReference>
<name>A0ABV0KKB9_9CYAN</name>
<organism evidence="3 4">
    <name type="scientific">Stenomitos frigidus AS-A4</name>
    <dbReference type="NCBI Taxonomy" id="2933935"/>
    <lineage>
        <taxon>Bacteria</taxon>
        <taxon>Bacillati</taxon>
        <taxon>Cyanobacteriota</taxon>
        <taxon>Cyanophyceae</taxon>
        <taxon>Leptolyngbyales</taxon>
        <taxon>Leptolyngbyaceae</taxon>
        <taxon>Stenomitos</taxon>
    </lineage>
</organism>
<sequence length="341" mass="38734">MQSAKMPPMEQFPSFSLVLETENLANAHLDGLSQSLTSLAQQSVPLTVANEVLIIDTGNTPAQLLKQLCDRYPWLKIQQAPSSTGYYKAKMLGAALVTGEVVVYCDSDCTYEPQWLQHLLMPFVVRNDIQIVAGETSTRGVGLYGTAMAIAYIFPQYSSSQSLAPTTQYFLNNVAFRREFLLKQPIPVALPLYRGNCVIHARYLQQQGYTLWRQPQARAAHAPPSDRSHFFWRFLLIGHDYYWQQQLLAKPTSTMQQPNAMQNLSDDRDPTAGFKGKLEVFRDRLQKMARHDRRHVFYLPFALPIVIVSALLVFAGYVITARRPDYLLKSYAHVLDGREEL</sequence>
<accession>A0ABV0KKB9</accession>
<keyword evidence="1" id="KW-0812">Transmembrane</keyword>
<dbReference type="Gene3D" id="3.90.550.10">
    <property type="entry name" value="Spore Coat Polysaccharide Biosynthesis Protein SpsA, Chain A"/>
    <property type="match status" value="1"/>
</dbReference>
<feature type="transmembrane region" description="Helical" evidence="1">
    <location>
        <begin position="296"/>
        <end position="319"/>
    </location>
</feature>
<dbReference type="RefSeq" id="WP_190448156.1">
    <property type="nucleotide sequence ID" value="NZ_JAMPLM010000007.1"/>
</dbReference>
<dbReference type="Proteomes" id="UP001476950">
    <property type="component" value="Unassembled WGS sequence"/>
</dbReference>
<comment type="caution">
    <text evidence="3">The sequence shown here is derived from an EMBL/GenBank/DDBJ whole genome shotgun (WGS) entry which is preliminary data.</text>
</comment>